<keyword evidence="3" id="KW-1185">Reference proteome</keyword>
<evidence type="ECO:0000313" key="2">
    <source>
        <dbReference type="EMBL" id="RDY07490.1"/>
    </source>
</evidence>
<organism evidence="2 3">
    <name type="scientific">Mucuna pruriens</name>
    <name type="common">Velvet bean</name>
    <name type="synonym">Dolichos pruriens</name>
    <dbReference type="NCBI Taxonomy" id="157652"/>
    <lineage>
        <taxon>Eukaryota</taxon>
        <taxon>Viridiplantae</taxon>
        <taxon>Streptophyta</taxon>
        <taxon>Embryophyta</taxon>
        <taxon>Tracheophyta</taxon>
        <taxon>Spermatophyta</taxon>
        <taxon>Magnoliopsida</taxon>
        <taxon>eudicotyledons</taxon>
        <taxon>Gunneridae</taxon>
        <taxon>Pentapetalae</taxon>
        <taxon>rosids</taxon>
        <taxon>fabids</taxon>
        <taxon>Fabales</taxon>
        <taxon>Fabaceae</taxon>
        <taxon>Papilionoideae</taxon>
        <taxon>50 kb inversion clade</taxon>
        <taxon>NPAAA clade</taxon>
        <taxon>indigoferoid/millettioid clade</taxon>
        <taxon>Phaseoleae</taxon>
        <taxon>Mucuna</taxon>
    </lineage>
</organism>
<gene>
    <name evidence="2" type="ORF">CR513_08391</name>
</gene>
<feature type="non-terminal residue" evidence="2">
    <location>
        <position position="1"/>
    </location>
</feature>
<dbReference type="InterPro" id="IPR012337">
    <property type="entry name" value="RNaseH-like_sf"/>
</dbReference>
<protein>
    <recommendedName>
        <fullName evidence="1">Retroviral polymerase SH3-like domain-containing protein</fullName>
    </recommendedName>
</protein>
<dbReference type="OrthoDB" id="1750639at2759"/>
<dbReference type="SUPFAM" id="SSF53098">
    <property type="entry name" value="Ribonuclease H-like"/>
    <property type="match status" value="1"/>
</dbReference>
<dbReference type="InterPro" id="IPR039537">
    <property type="entry name" value="Retrotran_Ty1/copia-like"/>
</dbReference>
<comment type="caution">
    <text evidence="2">The sequence shown here is derived from an EMBL/GenBank/DDBJ whole genome shotgun (WGS) entry which is preliminary data.</text>
</comment>
<feature type="domain" description="Retroviral polymerase SH3-like" evidence="1">
    <location>
        <begin position="112"/>
        <end position="171"/>
    </location>
</feature>
<accession>A0A371HXG0</accession>
<dbReference type="PANTHER" id="PTHR42648">
    <property type="entry name" value="TRANSPOSASE, PUTATIVE-RELATED"/>
    <property type="match status" value="1"/>
</dbReference>
<dbReference type="EMBL" id="QJKJ01001456">
    <property type="protein sequence ID" value="RDY07490.1"/>
    <property type="molecule type" value="Genomic_DNA"/>
</dbReference>
<evidence type="ECO:0000259" key="1">
    <source>
        <dbReference type="Pfam" id="PF25597"/>
    </source>
</evidence>
<evidence type="ECO:0000313" key="3">
    <source>
        <dbReference type="Proteomes" id="UP000257109"/>
    </source>
</evidence>
<name>A0A371HXG0_MUCPR</name>
<dbReference type="PANTHER" id="PTHR42648:SF28">
    <property type="entry name" value="TRANSPOSON-ENCODED PROTEIN WITH RIBONUCLEASE H-LIKE AND RETROVIRUS ZINC FINGER-LIKE DOMAINS"/>
    <property type="match status" value="1"/>
</dbReference>
<sequence>MTVGTTSVTFTHVRIDLTILYHMIQTQFDKGIKRLCFGSGKEYVNHGLSSFHSKQGIIHEFTCFDTQQQNGVSKGKIIPSCVLGNTNFIQPIISLFPSNQIMQNLVSRVFRCVAFVHVYQQHRTKLDPQAVRCIFLGYSPIKGYKCYHPSSHRYFVSMDVNFREYVSFFTRPQLQGRIIIWNMSSSFSSLSLVSILAPPLPIVLQESTPSTLVLEAANMGKPILMYERKEKPNMVKKQLQLSKLENFIIAFDYVRISELVQEALKDEKWVKVMDEEMKALERNGT</sequence>
<dbReference type="Pfam" id="PF25597">
    <property type="entry name" value="SH3_retrovirus"/>
    <property type="match status" value="1"/>
</dbReference>
<dbReference type="AlphaFoldDB" id="A0A371HXG0"/>
<dbReference type="Proteomes" id="UP000257109">
    <property type="component" value="Unassembled WGS sequence"/>
</dbReference>
<reference evidence="2" key="1">
    <citation type="submission" date="2018-05" db="EMBL/GenBank/DDBJ databases">
        <title>Draft genome of Mucuna pruriens seed.</title>
        <authorList>
            <person name="Nnadi N.E."/>
            <person name="Vos R."/>
            <person name="Hasami M.H."/>
            <person name="Devisetty U.K."/>
            <person name="Aguiy J.C."/>
        </authorList>
    </citation>
    <scope>NUCLEOTIDE SEQUENCE [LARGE SCALE GENOMIC DNA]</scope>
    <source>
        <strain evidence="2">JCA_2017</strain>
    </source>
</reference>
<proteinExistence type="predicted"/>
<dbReference type="InterPro" id="IPR057670">
    <property type="entry name" value="SH3_retrovirus"/>
</dbReference>